<gene>
    <name evidence="3" type="ORF">PG993_004236</name>
</gene>
<dbReference type="PANTHER" id="PTHR42470:SF1">
    <property type="entry name" value="VAST DOMAIN-CONTAINING PROTEIN"/>
    <property type="match status" value="1"/>
</dbReference>
<proteinExistence type="predicted"/>
<feature type="compositionally biased region" description="Basic and acidic residues" evidence="1">
    <location>
        <begin position="424"/>
        <end position="434"/>
    </location>
</feature>
<organism evidence="3 4">
    <name type="scientific">Apiospora rasikravindrae</name>
    <dbReference type="NCBI Taxonomy" id="990691"/>
    <lineage>
        <taxon>Eukaryota</taxon>
        <taxon>Fungi</taxon>
        <taxon>Dikarya</taxon>
        <taxon>Ascomycota</taxon>
        <taxon>Pezizomycotina</taxon>
        <taxon>Sordariomycetes</taxon>
        <taxon>Xylariomycetidae</taxon>
        <taxon>Amphisphaeriales</taxon>
        <taxon>Apiosporaceae</taxon>
        <taxon>Apiospora</taxon>
    </lineage>
</organism>
<protein>
    <recommendedName>
        <fullName evidence="2">DUF7924 domain-containing protein</fullName>
    </recommendedName>
</protein>
<comment type="caution">
    <text evidence="3">The sequence shown here is derived from an EMBL/GenBank/DDBJ whole genome shotgun (WGS) entry which is preliminary data.</text>
</comment>
<feature type="compositionally biased region" description="Basic and acidic residues" evidence="1">
    <location>
        <begin position="1"/>
        <end position="10"/>
    </location>
</feature>
<evidence type="ECO:0000259" key="2">
    <source>
        <dbReference type="Pfam" id="PF25545"/>
    </source>
</evidence>
<feature type="domain" description="DUF7924" evidence="2">
    <location>
        <begin position="225"/>
        <end position="397"/>
    </location>
</feature>
<reference evidence="3 4" key="1">
    <citation type="submission" date="2023-01" db="EMBL/GenBank/DDBJ databases">
        <title>Analysis of 21 Apiospora genomes using comparative genomics revels a genus with tremendous synthesis potential of carbohydrate active enzymes and secondary metabolites.</title>
        <authorList>
            <person name="Sorensen T."/>
        </authorList>
    </citation>
    <scope>NUCLEOTIDE SEQUENCE [LARGE SCALE GENOMIC DNA]</scope>
    <source>
        <strain evidence="3 4">CBS 33761</strain>
    </source>
</reference>
<feature type="region of interest" description="Disordered" evidence="1">
    <location>
        <begin position="407"/>
        <end position="445"/>
    </location>
</feature>
<keyword evidence="4" id="KW-1185">Reference proteome</keyword>
<name>A0ABR1TCS7_9PEZI</name>
<evidence type="ECO:0000256" key="1">
    <source>
        <dbReference type="SAM" id="MobiDB-lite"/>
    </source>
</evidence>
<feature type="compositionally biased region" description="Acidic residues" evidence="1">
    <location>
        <begin position="407"/>
        <end position="423"/>
    </location>
</feature>
<feature type="region of interest" description="Disordered" evidence="1">
    <location>
        <begin position="1"/>
        <end position="35"/>
    </location>
</feature>
<dbReference type="Proteomes" id="UP001444661">
    <property type="component" value="Unassembled WGS sequence"/>
</dbReference>
<accession>A0ABR1TCS7</accession>
<dbReference type="Pfam" id="PF25545">
    <property type="entry name" value="DUF7924"/>
    <property type="match status" value="1"/>
</dbReference>
<evidence type="ECO:0000313" key="4">
    <source>
        <dbReference type="Proteomes" id="UP001444661"/>
    </source>
</evidence>
<feature type="region of interest" description="Disordered" evidence="1">
    <location>
        <begin position="56"/>
        <end position="86"/>
    </location>
</feature>
<dbReference type="EMBL" id="JAQQWK010000003">
    <property type="protein sequence ID" value="KAK8044212.1"/>
    <property type="molecule type" value="Genomic_DNA"/>
</dbReference>
<dbReference type="InterPro" id="IPR057684">
    <property type="entry name" value="DUF7924"/>
</dbReference>
<evidence type="ECO:0000313" key="3">
    <source>
        <dbReference type="EMBL" id="KAK8044212.1"/>
    </source>
</evidence>
<dbReference type="PANTHER" id="PTHR42470">
    <property type="entry name" value="VAST DOMAIN-CONTAINING PROTEIN"/>
    <property type="match status" value="1"/>
</dbReference>
<sequence>MDHTYVDEFQKPSGKRPLATFQDTEDHEPPKKRPSYGERLTLRVWKWLDLIPDSSGTGPDELRETSTGEVGVQRPATPPFSQWTPSTSHISEARTCYSCQTGITEKLLVQKSLYRYQHLNRNKIIYTIGGFGPPVPATVSAVCDLLQRHRDETDLSREQVLKERWFSRLLLFQKNGAWEYELQSWFRNHAFPSDEALYEAGLALQGRAPFVPDCVPGFAASNRVAVPQPDLLYGYDMIYNQIPAFTRLEGHDCEGLHPSIANVAGSYVGYPFCVIEIAPDGPEFGGGLWVAINECLGGAATCVEAINKLNRLVQERGGPEASQVDEAIFSVAANQYTAELLVSYIAPDECGDNCYYTRRVASFLLSDPDHFLKFRRYVKNIVDWGNGHRLRQILAALDYLVELESKEDEAVTEEEEPMTEEEEPMTRKEKEIMREGYNLRPRRRK</sequence>